<dbReference type="InterPro" id="IPR044138">
    <property type="entry name" value="CysN_II"/>
</dbReference>
<dbReference type="CDD" id="cd04166">
    <property type="entry name" value="CysN_ATPS"/>
    <property type="match status" value="1"/>
</dbReference>
<dbReference type="InterPro" id="IPR050100">
    <property type="entry name" value="TRAFAC_GTPase_members"/>
</dbReference>
<comment type="subunit">
    <text evidence="6">Heterodimer composed of CysD, the smaller subunit, and CysN.</text>
</comment>
<accession>A0ABT5FJJ6</accession>
<dbReference type="InterPro" id="IPR054696">
    <property type="entry name" value="GTP-eEF1A_C"/>
</dbReference>
<dbReference type="PRINTS" id="PR00315">
    <property type="entry name" value="ELONGATNFCT"/>
</dbReference>
<comment type="pathway">
    <text evidence="6">Sulfur metabolism; hydrogen sulfide biosynthesis; sulfite from sulfate: step 1/3.</text>
</comment>
<dbReference type="EMBL" id="JAQOMS010000002">
    <property type="protein sequence ID" value="MDC2891356.1"/>
    <property type="molecule type" value="Genomic_DNA"/>
</dbReference>
<dbReference type="InterPro" id="IPR031157">
    <property type="entry name" value="G_TR_CS"/>
</dbReference>
<comment type="similarity">
    <text evidence="6">Belongs to the TRAFAC class translation factor GTPase superfamily. Classic translation factor GTPase family. CysN/NodQ subfamily.</text>
</comment>
<evidence type="ECO:0000256" key="1">
    <source>
        <dbReference type="ARBA" id="ARBA00022679"/>
    </source>
</evidence>
<dbReference type="EC" id="2.7.7.4" evidence="6"/>
<feature type="domain" description="Tr-type G" evidence="8">
    <location>
        <begin position="22"/>
        <end position="237"/>
    </location>
</feature>
<dbReference type="InterPro" id="IPR009000">
    <property type="entry name" value="Transl_B-barrel_sf"/>
</dbReference>
<feature type="coiled-coil region" evidence="7">
    <location>
        <begin position="170"/>
        <end position="197"/>
    </location>
</feature>
<keyword evidence="7" id="KW-0175">Coiled coil</keyword>
<keyword evidence="5 6" id="KW-0342">GTP-binding</keyword>
<dbReference type="NCBIfam" id="NF004035">
    <property type="entry name" value="PRK05506.1"/>
    <property type="match status" value="1"/>
</dbReference>
<evidence type="ECO:0000256" key="2">
    <source>
        <dbReference type="ARBA" id="ARBA00022695"/>
    </source>
</evidence>
<dbReference type="InterPro" id="IPR044139">
    <property type="entry name" value="CysN_NoDQ_III"/>
</dbReference>
<keyword evidence="1 6" id="KW-0808">Transferase</keyword>
<comment type="caution">
    <text evidence="9">The sequence shown here is derived from an EMBL/GenBank/DDBJ whole genome shotgun (WGS) entry which is preliminary data.</text>
</comment>
<dbReference type="Proteomes" id="UP001528411">
    <property type="component" value="Unassembled WGS sequence"/>
</dbReference>
<evidence type="ECO:0000256" key="3">
    <source>
        <dbReference type="ARBA" id="ARBA00022741"/>
    </source>
</evidence>
<dbReference type="InterPro" id="IPR041757">
    <property type="entry name" value="CysN_GTP-bd"/>
</dbReference>
<keyword evidence="4 6" id="KW-0067">ATP-binding</keyword>
<reference evidence="9 10" key="1">
    <citation type="submission" date="2023-01" db="EMBL/GenBank/DDBJ databases">
        <title>Psychrosphaera sp. nov., isolated from marine algae.</title>
        <authorList>
            <person name="Bayburt H."/>
            <person name="Choi B.J."/>
            <person name="Kim J.M."/>
            <person name="Choi D.G."/>
            <person name="Jeon C.O."/>
        </authorList>
    </citation>
    <scope>NUCLEOTIDE SEQUENCE [LARGE SCALE GENOMIC DNA]</scope>
    <source>
        <strain evidence="9 10">G1-22</strain>
    </source>
</reference>
<comment type="function">
    <text evidence="6">With CysD forms the ATP sulfurylase (ATPS) that catalyzes the adenylation of sulfate producing adenosine 5'-phosphosulfate (APS) and diphosphate, the first enzymatic step in sulfur assimilation pathway. APS synthesis involves the formation of a high-energy phosphoric-sulfuric acid anhydride bond driven by GTP hydrolysis by CysN coupled to ATP hydrolysis by CysD.</text>
</comment>
<sequence length="473" mass="53116">MAHQSDLIEQNIEEYLHQHENKELLRFITCGSVDDGKSTLIGRLLHDSKMIFEDQLAAIQNDSKRFNTTDGEIDLALLVDGLQSEREQGITIDVAYRYFSTDKRKFIIADTPGHEQYTRNMATGASTADLAIILIDARYGVQTQTRRHSFIVSLLGLPNVIVAINKMDLMDFSEEVYEDIKKQYMELAEKLNIKNIQFAPISALNGDNVVNRSEKSSWYHGKTLMEMLETTPIVESFNFEDFRMPVQYVNRPNLDFRGFCGTLASGVVRVGDEVTVLPSGKSSKVKEIVTFDGNIDEAFVPMAVTITLEDEIDCSRGDTIVHSNNLSQITSDVEVNLIWMAEQALVPNKQYDFKFATKQTTGSISNIDFTVDVNTMERGEAVRLELNEIARCQVSLNHQIAFDNYLDVKGTGAFIIIDRLTNVTIGAGMIVAKGQASESKAVTNVSAFEVELNALVRKHFPHWEAKDISDLFK</sequence>
<dbReference type="SUPFAM" id="SSF52540">
    <property type="entry name" value="P-loop containing nucleoside triphosphate hydrolases"/>
    <property type="match status" value="1"/>
</dbReference>
<dbReference type="Pfam" id="PF22594">
    <property type="entry name" value="GTP-eEF1A_C"/>
    <property type="match status" value="1"/>
</dbReference>
<organism evidence="9 10">
    <name type="scientific">Psychrosphaera algicola</name>
    <dbReference type="NCBI Taxonomy" id="3023714"/>
    <lineage>
        <taxon>Bacteria</taxon>
        <taxon>Pseudomonadati</taxon>
        <taxon>Pseudomonadota</taxon>
        <taxon>Gammaproteobacteria</taxon>
        <taxon>Alteromonadales</taxon>
        <taxon>Pseudoalteromonadaceae</taxon>
        <taxon>Psychrosphaera</taxon>
    </lineage>
</organism>
<dbReference type="PROSITE" id="PS00301">
    <property type="entry name" value="G_TR_1"/>
    <property type="match status" value="1"/>
</dbReference>
<feature type="binding site" evidence="6">
    <location>
        <begin position="110"/>
        <end position="114"/>
    </location>
    <ligand>
        <name>GTP</name>
        <dbReference type="ChEBI" id="CHEBI:37565"/>
    </ligand>
</feature>
<dbReference type="Pfam" id="PF00009">
    <property type="entry name" value="GTP_EFTU"/>
    <property type="match status" value="1"/>
</dbReference>
<evidence type="ECO:0000256" key="6">
    <source>
        <dbReference type="HAMAP-Rule" id="MF_00062"/>
    </source>
</evidence>
<protein>
    <recommendedName>
        <fullName evidence="6">Sulfate adenylyltransferase subunit 1</fullName>
        <ecNumber evidence="6">2.7.7.4</ecNumber>
    </recommendedName>
    <alternativeName>
        <fullName evidence="6">ATP-sulfurylase large subunit</fullName>
    </alternativeName>
    <alternativeName>
        <fullName evidence="6">Sulfate adenylate transferase</fullName>
        <shortName evidence="6">SAT</shortName>
    </alternativeName>
</protein>
<evidence type="ECO:0000313" key="9">
    <source>
        <dbReference type="EMBL" id="MDC2891356.1"/>
    </source>
</evidence>
<dbReference type="GO" id="GO:0004781">
    <property type="term" value="F:sulfate adenylyltransferase (ATP) activity"/>
    <property type="evidence" value="ECO:0007669"/>
    <property type="project" value="UniProtKB-EC"/>
</dbReference>
<dbReference type="NCBIfam" id="NF003478">
    <property type="entry name" value="PRK05124.1"/>
    <property type="match status" value="1"/>
</dbReference>
<proteinExistence type="inferred from homology"/>
<evidence type="ECO:0000313" key="10">
    <source>
        <dbReference type="Proteomes" id="UP001528411"/>
    </source>
</evidence>
<dbReference type="InterPro" id="IPR000795">
    <property type="entry name" value="T_Tr_GTP-bd_dom"/>
</dbReference>
<keyword evidence="3 6" id="KW-0547">Nucleotide-binding</keyword>
<feature type="binding site" evidence="6">
    <location>
        <begin position="31"/>
        <end position="38"/>
    </location>
    <ligand>
        <name>GTP</name>
        <dbReference type="ChEBI" id="CHEBI:37565"/>
    </ligand>
</feature>
<dbReference type="InterPro" id="IPR005225">
    <property type="entry name" value="Small_GTP-bd"/>
</dbReference>
<name>A0ABT5FJJ6_9GAMM</name>
<dbReference type="Gene3D" id="2.40.30.10">
    <property type="entry name" value="Translation factors"/>
    <property type="match status" value="2"/>
</dbReference>
<dbReference type="PROSITE" id="PS51722">
    <property type="entry name" value="G_TR_2"/>
    <property type="match status" value="1"/>
</dbReference>
<dbReference type="CDD" id="cd04095">
    <property type="entry name" value="CysN_NoDQ_III"/>
    <property type="match status" value="1"/>
</dbReference>
<dbReference type="PANTHER" id="PTHR23115">
    <property type="entry name" value="TRANSLATION FACTOR"/>
    <property type="match status" value="1"/>
</dbReference>
<dbReference type="NCBIfam" id="TIGR00231">
    <property type="entry name" value="small_GTP"/>
    <property type="match status" value="1"/>
</dbReference>
<comment type="catalytic activity">
    <reaction evidence="6">
        <text>sulfate + ATP + H(+) = adenosine 5'-phosphosulfate + diphosphate</text>
        <dbReference type="Rhea" id="RHEA:18133"/>
        <dbReference type="ChEBI" id="CHEBI:15378"/>
        <dbReference type="ChEBI" id="CHEBI:16189"/>
        <dbReference type="ChEBI" id="CHEBI:30616"/>
        <dbReference type="ChEBI" id="CHEBI:33019"/>
        <dbReference type="ChEBI" id="CHEBI:58243"/>
        <dbReference type="EC" id="2.7.7.4"/>
    </reaction>
</comment>
<keyword evidence="2 6" id="KW-0548">Nucleotidyltransferase</keyword>
<dbReference type="InterPro" id="IPR011779">
    <property type="entry name" value="SO4_adenylTrfase_lsu"/>
</dbReference>
<evidence type="ECO:0000256" key="7">
    <source>
        <dbReference type="SAM" id="Coils"/>
    </source>
</evidence>
<dbReference type="SUPFAM" id="SSF50465">
    <property type="entry name" value="EF-Tu/eEF-1alpha/eIF2-gamma C-terminal domain"/>
    <property type="match status" value="1"/>
</dbReference>
<dbReference type="SUPFAM" id="SSF50447">
    <property type="entry name" value="Translation proteins"/>
    <property type="match status" value="1"/>
</dbReference>
<dbReference type="InterPro" id="IPR027417">
    <property type="entry name" value="P-loop_NTPase"/>
</dbReference>
<dbReference type="HAMAP" id="MF_00062">
    <property type="entry name" value="Sulf_adenylyltr_sub1"/>
    <property type="match status" value="1"/>
</dbReference>
<dbReference type="Gene3D" id="3.40.50.300">
    <property type="entry name" value="P-loop containing nucleotide triphosphate hydrolases"/>
    <property type="match status" value="1"/>
</dbReference>
<keyword evidence="10" id="KW-1185">Reference proteome</keyword>
<evidence type="ECO:0000256" key="4">
    <source>
        <dbReference type="ARBA" id="ARBA00022840"/>
    </source>
</evidence>
<evidence type="ECO:0000259" key="8">
    <source>
        <dbReference type="PROSITE" id="PS51722"/>
    </source>
</evidence>
<evidence type="ECO:0000256" key="5">
    <source>
        <dbReference type="ARBA" id="ARBA00023134"/>
    </source>
</evidence>
<dbReference type="RefSeq" id="WP_272182360.1">
    <property type="nucleotide sequence ID" value="NZ_JAQOMS010000002.1"/>
</dbReference>
<dbReference type="InterPro" id="IPR009001">
    <property type="entry name" value="Transl_elong_EF1A/Init_IF2_C"/>
</dbReference>
<feature type="binding site" evidence="6">
    <location>
        <begin position="165"/>
        <end position="168"/>
    </location>
    <ligand>
        <name>GTP</name>
        <dbReference type="ChEBI" id="CHEBI:37565"/>
    </ligand>
</feature>
<dbReference type="NCBIfam" id="TIGR02034">
    <property type="entry name" value="CysN"/>
    <property type="match status" value="1"/>
</dbReference>
<dbReference type="CDD" id="cd03695">
    <property type="entry name" value="CysN_NodQ_II"/>
    <property type="match status" value="1"/>
</dbReference>
<gene>
    <name evidence="6 9" type="primary">cysN</name>
    <name evidence="9" type="ORF">PN838_24670</name>
</gene>